<feature type="compositionally biased region" description="Polar residues" evidence="1">
    <location>
        <begin position="521"/>
        <end position="539"/>
    </location>
</feature>
<reference evidence="3 4" key="2">
    <citation type="submission" date="2015-05" db="EMBL/GenBank/DDBJ databases">
        <authorList>
            <person name="Morales-Cruz A."/>
            <person name="Amrine K.C."/>
            <person name="Cantu D."/>
        </authorList>
    </citation>
    <scope>NUCLEOTIDE SEQUENCE [LARGE SCALE GENOMIC DNA]</scope>
    <source>
        <strain evidence="3">UCRPC4</strain>
    </source>
</reference>
<dbReference type="PROSITE" id="PS50076">
    <property type="entry name" value="DNAJ_2"/>
    <property type="match status" value="1"/>
</dbReference>
<feature type="domain" description="J" evidence="2">
    <location>
        <begin position="9"/>
        <end position="75"/>
    </location>
</feature>
<dbReference type="CDD" id="cd06257">
    <property type="entry name" value="DnaJ"/>
    <property type="match status" value="1"/>
</dbReference>
<accession>A0A0G2E675</accession>
<dbReference type="AlphaFoldDB" id="A0A0G2E675"/>
<feature type="compositionally biased region" description="Basic and acidic residues" evidence="1">
    <location>
        <begin position="560"/>
        <end position="570"/>
    </location>
</feature>
<dbReference type="InterPro" id="IPR001623">
    <property type="entry name" value="DnaJ_domain"/>
</dbReference>
<dbReference type="PROSITE" id="PS00636">
    <property type="entry name" value="DNAJ_1"/>
    <property type="match status" value="1"/>
</dbReference>
<dbReference type="Gene3D" id="1.10.287.110">
    <property type="entry name" value="DnaJ domain"/>
    <property type="match status" value="1"/>
</dbReference>
<dbReference type="PANTHER" id="PTHR24074">
    <property type="entry name" value="CO-CHAPERONE PROTEIN DJLA"/>
    <property type="match status" value="1"/>
</dbReference>
<dbReference type="InterPro" id="IPR018253">
    <property type="entry name" value="DnaJ_domain_CS"/>
</dbReference>
<dbReference type="InterPro" id="IPR050817">
    <property type="entry name" value="DjlA_DnaK_co-chaperone"/>
</dbReference>
<dbReference type="Pfam" id="PF00226">
    <property type="entry name" value="DnaJ"/>
    <property type="match status" value="1"/>
</dbReference>
<dbReference type="PRINTS" id="PR00625">
    <property type="entry name" value="JDOMAIN"/>
</dbReference>
<evidence type="ECO:0000256" key="1">
    <source>
        <dbReference type="SAM" id="MobiDB-lite"/>
    </source>
</evidence>
<dbReference type="SUPFAM" id="SSF46565">
    <property type="entry name" value="Chaperone J-domain"/>
    <property type="match status" value="1"/>
</dbReference>
<feature type="region of interest" description="Disordered" evidence="1">
    <location>
        <begin position="160"/>
        <end position="480"/>
    </location>
</feature>
<name>A0A0G2E675_PHACM</name>
<sequence>MVKADVKRDYYADLELPYGASADEVKKQFRRLAKIYHPDRNPGREVDFISKFQAIQAANEVLTDPEQKLKYDQDRRKQGYVVPKATNAPRTNVNNFPPPPRRANTAARDGKAYNAGGVHKAPPSAGAQRYAGWARASAQEWQNAKEEAQSRADAFRGFSEMKSGPARGFPPPPPQRGRFVPTAQRPATSHAPSQANAPKAANGWEQFPSGQAGFPGMSRTQSTRRKQGFDPSTPSGDEHMAGTSAYSGVRRGKQPQASTADASYFDPRGSPISPEDISRSPTSPLRHTRSHDDASATRPGLNRQSTKYARSGGEKTDLFGSGLGRSASVRSSRVDPGDADHDTRRPRSYQGGVRFHSASPPSRTAGFSATYSDESSSSESSSGEDIDASERPKATPRVNRFKTSIPPQGQGFSPNMYASQPGKAANYKYPPPPERNAPFFPNDHSTTSQAQTEDRSGDATETTDTSGPSFSTSQNGSANVSTDHLKAFSASEWDGKFRADAFAPMPNIDQDRKSPSKTSRRGTAQSRMRGNSPGKTADTNGAADPATTSNTSSTFQPARFDADKWREHLNDQTWATPPPDVGHSWDRKRNIKSNGTTKKSNYPKPPTSVPEAGNSTSASVNGVPVSEPTPKSTIVDEMDIDEPQVSSSTADASSRESDVNNASRPDSKTASVNLGDLGQVHPIKPSSAGLGDFDDLSSTLPFESRAAPSVNLEGLSASLSRVKDLNLPRPPKAPIAPTEESLSPGRWIVYVNAMATYMKEWSRFNKQILEHFAIRQAQLDHNMANNWISSVGDGPTDVAALERRSGSQAGYKTYMTWVEQDEAVRKWWDVCCERHRTAMMELGFVREKMKAGNKSRAA</sequence>
<feature type="compositionally biased region" description="Low complexity" evidence="1">
    <location>
        <begin position="372"/>
        <end position="381"/>
    </location>
</feature>
<reference evidence="3 4" key="1">
    <citation type="submission" date="2015-05" db="EMBL/GenBank/DDBJ databases">
        <title>Distinctive expansion of gene families associated with plant cell wall degradation and secondary metabolism in the genomes of grapevine trunk pathogens.</title>
        <authorList>
            <person name="Lawrence D.P."/>
            <person name="Travadon R."/>
            <person name="Rolshausen P.E."/>
            <person name="Baumgartner K."/>
        </authorList>
    </citation>
    <scope>NUCLEOTIDE SEQUENCE [LARGE SCALE GENOMIC DNA]</scope>
    <source>
        <strain evidence="3">UCRPC4</strain>
    </source>
</reference>
<evidence type="ECO:0000313" key="3">
    <source>
        <dbReference type="EMBL" id="KKY18189.1"/>
    </source>
</evidence>
<feature type="compositionally biased region" description="Polar residues" evidence="1">
    <location>
        <begin position="659"/>
        <end position="672"/>
    </location>
</feature>
<dbReference type="SMART" id="SM00271">
    <property type="entry name" value="DnaJ"/>
    <property type="match status" value="1"/>
</dbReference>
<feature type="region of interest" description="Disordered" evidence="1">
    <location>
        <begin position="501"/>
        <end position="688"/>
    </location>
</feature>
<dbReference type="EMBL" id="LCWF01000129">
    <property type="protein sequence ID" value="KKY18189.1"/>
    <property type="molecule type" value="Genomic_DNA"/>
</dbReference>
<dbReference type="Proteomes" id="UP000053317">
    <property type="component" value="Unassembled WGS sequence"/>
</dbReference>
<evidence type="ECO:0000313" key="4">
    <source>
        <dbReference type="Proteomes" id="UP000053317"/>
    </source>
</evidence>
<gene>
    <name evidence="3" type="ORF">UCRPC4_g05074</name>
</gene>
<feature type="compositionally biased region" description="Polar residues" evidence="1">
    <location>
        <begin position="185"/>
        <end position="196"/>
    </location>
</feature>
<organism evidence="3 4">
    <name type="scientific">Phaeomoniella chlamydospora</name>
    <name type="common">Phaeoacremonium chlamydosporum</name>
    <dbReference type="NCBI Taxonomy" id="158046"/>
    <lineage>
        <taxon>Eukaryota</taxon>
        <taxon>Fungi</taxon>
        <taxon>Dikarya</taxon>
        <taxon>Ascomycota</taxon>
        <taxon>Pezizomycotina</taxon>
        <taxon>Eurotiomycetes</taxon>
        <taxon>Chaetothyriomycetidae</taxon>
        <taxon>Phaeomoniellales</taxon>
        <taxon>Phaeomoniellaceae</taxon>
        <taxon>Phaeomoniella</taxon>
    </lineage>
</organism>
<feature type="compositionally biased region" description="Polar residues" evidence="1">
    <location>
        <begin position="359"/>
        <end position="371"/>
    </location>
</feature>
<comment type="caution">
    <text evidence="3">The sequence shown here is derived from an EMBL/GenBank/DDBJ whole genome shotgun (WGS) entry which is preliminary data.</text>
</comment>
<feature type="region of interest" description="Disordered" evidence="1">
    <location>
        <begin position="87"/>
        <end position="107"/>
    </location>
</feature>
<feature type="compositionally biased region" description="Polar residues" evidence="1">
    <location>
        <begin position="401"/>
        <end position="418"/>
    </location>
</feature>
<evidence type="ECO:0000259" key="2">
    <source>
        <dbReference type="PROSITE" id="PS50076"/>
    </source>
</evidence>
<feature type="compositionally biased region" description="Polar residues" evidence="1">
    <location>
        <begin position="459"/>
        <end position="480"/>
    </location>
</feature>
<dbReference type="InterPro" id="IPR036869">
    <property type="entry name" value="J_dom_sf"/>
</dbReference>
<feature type="compositionally biased region" description="Basic and acidic residues" evidence="1">
    <location>
        <begin position="332"/>
        <end position="345"/>
    </location>
</feature>
<proteinExistence type="predicted"/>
<protein>
    <recommendedName>
        <fullName evidence="2">J domain-containing protein</fullName>
    </recommendedName>
</protein>
<keyword evidence="4" id="KW-1185">Reference proteome</keyword>
<feature type="compositionally biased region" description="Polar residues" evidence="1">
    <location>
        <begin position="546"/>
        <end position="556"/>
    </location>
</feature>
<dbReference type="OrthoDB" id="10265645at2759"/>